<accession>A0A1G6TYC3</accession>
<keyword evidence="9" id="KW-0963">Cytoplasm</keyword>
<evidence type="ECO:0000256" key="4">
    <source>
        <dbReference type="ARBA" id="ARBA00022679"/>
    </source>
</evidence>
<proteinExistence type="inferred from homology"/>
<reference evidence="11 12" key="1">
    <citation type="submission" date="2016-10" db="EMBL/GenBank/DDBJ databases">
        <authorList>
            <person name="de Groot N.N."/>
        </authorList>
    </citation>
    <scope>NUCLEOTIDE SEQUENCE [LARGE SCALE GENOMIC DNA]</scope>
    <source>
        <strain evidence="11 12">47C3B</strain>
    </source>
</reference>
<sequence>MNKSEAVSVKSTQMEGNKSLYIIKIGGNVIDNSENLYHFLKDFTALDGYKILVHGGGKVATQVAEDMGIEAKLVDGRRITDIETLRVVTMVYGGLINKNIVAQLQRFGTNAIGLTGADGNFIQAIKRPVKTIDYGFVGDIHEKSINPDNISRLMEAGFTPAFCALTHDGEGQLLNTNADTIASALAVSLSSLYDTTLIYCFEKKGVLQDIDDEDSLIREINPEHYEELKIKKIIHSGMLPKLDNAFTAIACGVKAVIIGKSDDLGNLKNNKPFGTRLSKNA</sequence>
<dbReference type="GO" id="GO:0003991">
    <property type="term" value="F:acetylglutamate kinase activity"/>
    <property type="evidence" value="ECO:0007669"/>
    <property type="project" value="UniProtKB-UniRule"/>
</dbReference>
<evidence type="ECO:0000256" key="8">
    <source>
        <dbReference type="ARBA" id="ARBA00048141"/>
    </source>
</evidence>
<dbReference type="HAMAP" id="MF_00082">
    <property type="entry name" value="ArgB"/>
    <property type="match status" value="1"/>
</dbReference>
<keyword evidence="12" id="KW-1185">Reference proteome</keyword>
<keyword evidence="5 9" id="KW-0547">Nucleotide-binding</keyword>
<evidence type="ECO:0000313" key="11">
    <source>
        <dbReference type="EMBL" id="SDD33367.1"/>
    </source>
</evidence>
<name>A0A1G6TYC3_9SPHI</name>
<evidence type="ECO:0000256" key="6">
    <source>
        <dbReference type="ARBA" id="ARBA00022777"/>
    </source>
</evidence>
<dbReference type="GO" id="GO:0042450">
    <property type="term" value="P:L-arginine biosynthetic process via ornithine"/>
    <property type="evidence" value="ECO:0007669"/>
    <property type="project" value="UniProtKB-UniRule"/>
</dbReference>
<evidence type="ECO:0000256" key="9">
    <source>
        <dbReference type="HAMAP-Rule" id="MF_00082"/>
    </source>
</evidence>
<dbReference type="STRING" id="1391627.SAMN05216464_101442"/>
<evidence type="ECO:0000256" key="1">
    <source>
        <dbReference type="ARBA" id="ARBA00004828"/>
    </source>
</evidence>
<feature type="site" description="Transition state stabilizer" evidence="9">
    <location>
        <position position="24"/>
    </location>
</feature>
<feature type="binding site" evidence="9">
    <location>
        <position position="78"/>
    </location>
    <ligand>
        <name>substrate</name>
    </ligand>
</feature>
<feature type="site" description="Transition state stabilizer" evidence="9">
    <location>
        <position position="241"/>
    </location>
</feature>
<dbReference type="Proteomes" id="UP000199072">
    <property type="component" value="Unassembled WGS sequence"/>
</dbReference>
<dbReference type="Pfam" id="PF00696">
    <property type="entry name" value="AA_kinase"/>
    <property type="match status" value="1"/>
</dbReference>
<dbReference type="InterPro" id="IPR037528">
    <property type="entry name" value="ArgB"/>
</dbReference>
<keyword evidence="6 9" id="KW-0418">Kinase</keyword>
<evidence type="ECO:0000256" key="5">
    <source>
        <dbReference type="ARBA" id="ARBA00022741"/>
    </source>
</evidence>
<evidence type="ECO:0000256" key="3">
    <source>
        <dbReference type="ARBA" id="ARBA00022605"/>
    </source>
</evidence>
<evidence type="ECO:0000313" key="12">
    <source>
        <dbReference type="Proteomes" id="UP000199072"/>
    </source>
</evidence>
<dbReference type="PANTHER" id="PTHR23342:SF0">
    <property type="entry name" value="N-ACETYLGLUTAMATE SYNTHASE, MITOCHONDRIAL"/>
    <property type="match status" value="1"/>
</dbReference>
<comment type="function">
    <text evidence="9">Catalyzes the ATP-dependent phosphorylation of N-acetyl-L-glutamate.</text>
</comment>
<dbReference type="PIRSF" id="PIRSF000728">
    <property type="entry name" value="NAGK"/>
    <property type="match status" value="1"/>
</dbReference>
<comment type="pathway">
    <text evidence="1 9">Amino-acid biosynthesis; L-arginine biosynthesis; N(2)-acetyl-L-ornithine from L-glutamate: step 2/4.</text>
</comment>
<comment type="similarity">
    <text evidence="9">Belongs to the acetylglutamate kinase family. ArgB subfamily.</text>
</comment>
<dbReference type="EC" id="2.7.2.8" evidence="9"/>
<dbReference type="InterPro" id="IPR001048">
    <property type="entry name" value="Asp/Glu/Uridylate_kinase"/>
</dbReference>
<feature type="domain" description="Aspartate/glutamate/uridylate kinase" evidence="10">
    <location>
        <begin position="21"/>
        <end position="258"/>
    </location>
</feature>
<dbReference type="AlphaFoldDB" id="A0A1G6TYC3"/>
<dbReference type="InterPro" id="IPR004662">
    <property type="entry name" value="AcgluKinase_fam"/>
</dbReference>
<feature type="binding site" evidence="9">
    <location>
        <begin position="56"/>
        <end position="57"/>
    </location>
    <ligand>
        <name>substrate</name>
    </ligand>
</feature>
<dbReference type="UniPathway" id="UPA00068">
    <property type="reaction ID" value="UER00107"/>
</dbReference>
<keyword evidence="2 9" id="KW-0055">Arginine biosynthesis</keyword>
<organism evidence="11 12">
    <name type="scientific">Mucilaginibacter pineti</name>
    <dbReference type="NCBI Taxonomy" id="1391627"/>
    <lineage>
        <taxon>Bacteria</taxon>
        <taxon>Pseudomonadati</taxon>
        <taxon>Bacteroidota</taxon>
        <taxon>Sphingobacteriia</taxon>
        <taxon>Sphingobacteriales</taxon>
        <taxon>Sphingobacteriaceae</taxon>
        <taxon>Mucilaginibacter</taxon>
    </lineage>
</organism>
<dbReference type="InterPro" id="IPR036393">
    <property type="entry name" value="AceGlu_kinase-like_sf"/>
</dbReference>
<comment type="subcellular location">
    <subcellularLocation>
        <location evidence="9">Cytoplasm</location>
    </subcellularLocation>
</comment>
<dbReference type="Gene3D" id="3.40.1160.10">
    <property type="entry name" value="Acetylglutamate kinase-like"/>
    <property type="match status" value="1"/>
</dbReference>
<dbReference type="SUPFAM" id="SSF53633">
    <property type="entry name" value="Carbamate kinase-like"/>
    <property type="match status" value="1"/>
</dbReference>
<dbReference type="PANTHER" id="PTHR23342">
    <property type="entry name" value="N-ACETYLGLUTAMATE SYNTHASE"/>
    <property type="match status" value="1"/>
</dbReference>
<evidence type="ECO:0000259" key="10">
    <source>
        <dbReference type="Pfam" id="PF00696"/>
    </source>
</evidence>
<dbReference type="CDD" id="cd04238">
    <property type="entry name" value="AAK_NAGK-like"/>
    <property type="match status" value="1"/>
</dbReference>
<evidence type="ECO:0000256" key="2">
    <source>
        <dbReference type="ARBA" id="ARBA00022571"/>
    </source>
</evidence>
<feature type="binding site" evidence="9">
    <location>
        <position position="175"/>
    </location>
    <ligand>
        <name>substrate</name>
    </ligand>
</feature>
<dbReference type="GO" id="GO:0005524">
    <property type="term" value="F:ATP binding"/>
    <property type="evidence" value="ECO:0007669"/>
    <property type="project" value="UniProtKB-UniRule"/>
</dbReference>
<dbReference type="EMBL" id="FNAI01000001">
    <property type="protein sequence ID" value="SDD33367.1"/>
    <property type="molecule type" value="Genomic_DNA"/>
</dbReference>
<protein>
    <recommendedName>
        <fullName evidence="9">Acetylglutamate kinase</fullName>
        <ecNumber evidence="9">2.7.2.8</ecNumber>
    </recommendedName>
    <alternativeName>
        <fullName evidence="9">N-acetyl-L-glutamate 5-phosphotransferase</fullName>
    </alternativeName>
    <alternativeName>
        <fullName evidence="9">NAG kinase</fullName>
        <shortName evidence="9">NAGK</shortName>
    </alternativeName>
</protein>
<comment type="catalytic activity">
    <reaction evidence="8 9">
        <text>N-acetyl-L-glutamate + ATP = N-acetyl-L-glutamyl 5-phosphate + ADP</text>
        <dbReference type="Rhea" id="RHEA:14629"/>
        <dbReference type="ChEBI" id="CHEBI:30616"/>
        <dbReference type="ChEBI" id="CHEBI:44337"/>
        <dbReference type="ChEBI" id="CHEBI:57936"/>
        <dbReference type="ChEBI" id="CHEBI:456216"/>
        <dbReference type="EC" id="2.7.2.8"/>
    </reaction>
</comment>
<keyword evidence="4 9" id="KW-0808">Transferase</keyword>
<dbReference type="NCBIfam" id="TIGR00761">
    <property type="entry name" value="argB"/>
    <property type="match status" value="1"/>
</dbReference>
<evidence type="ECO:0000256" key="7">
    <source>
        <dbReference type="ARBA" id="ARBA00022840"/>
    </source>
</evidence>
<keyword evidence="3 9" id="KW-0028">Amino-acid biosynthesis</keyword>
<gene>
    <name evidence="9" type="primary">argB</name>
    <name evidence="11" type="ORF">SAMN05216464_101442</name>
</gene>
<dbReference type="RefSeq" id="WP_240315125.1">
    <property type="nucleotide sequence ID" value="NZ_FNAI01000001.1"/>
</dbReference>
<dbReference type="GO" id="GO:0005737">
    <property type="term" value="C:cytoplasm"/>
    <property type="evidence" value="ECO:0007669"/>
    <property type="project" value="UniProtKB-SubCell"/>
</dbReference>
<keyword evidence="7 9" id="KW-0067">ATP-binding</keyword>